<sequence>MAVLKLPVATSTWNNYLGSRSTKSSKLNNVIRHCGLSSDDQSVDYNLDSSNLEEKFGSTRDRLSNEGAM</sequence>
<organism evidence="1 2">
    <name type="scientific">Solanum commersonii</name>
    <name type="common">Commerson's wild potato</name>
    <name type="synonym">Commerson's nightshade</name>
    <dbReference type="NCBI Taxonomy" id="4109"/>
    <lineage>
        <taxon>Eukaryota</taxon>
        <taxon>Viridiplantae</taxon>
        <taxon>Streptophyta</taxon>
        <taxon>Embryophyta</taxon>
        <taxon>Tracheophyta</taxon>
        <taxon>Spermatophyta</taxon>
        <taxon>Magnoliopsida</taxon>
        <taxon>eudicotyledons</taxon>
        <taxon>Gunneridae</taxon>
        <taxon>Pentapetalae</taxon>
        <taxon>asterids</taxon>
        <taxon>lamiids</taxon>
        <taxon>Solanales</taxon>
        <taxon>Solanaceae</taxon>
        <taxon>Solanoideae</taxon>
        <taxon>Solaneae</taxon>
        <taxon>Solanum</taxon>
    </lineage>
</organism>
<dbReference type="EMBL" id="JACXVP010000002">
    <property type="protein sequence ID" value="KAG5620868.1"/>
    <property type="molecule type" value="Genomic_DNA"/>
</dbReference>
<reference evidence="1 2" key="1">
    <citation type="submission" date="2020-09" db="EMBL/GenBank/DDBJ databases">
        <title>De no assembly of potato wild relative species, Solanum commersonii.</title>
        <authorList>
            <person name="Cho K."/>
        </authorList>
    </citation>
    <scope>NUCLEOTIDE SEQUENCE [LARGE SCALE GENOMIC DNA]</scope>
    <source>
        <strain evidence="1">LZ3.2</strain>
        <tissue evidence="1">Leaf</tissue>
    </source>
</reference>
<comment type="caution">
    <text evidence="1">The sequence shown here is derived from an EMBL/GenBank/DDBJ whole genome shotgun (WGS) entry which is preliminary data.</text>
</comment>
<evidence type="ECO:0000313" key="1">
    <source>
        <dbReference type="EMBL" id="KAG5620868.1"/>
    </source>
</evidence>
<accession>A0A9J6A977</accession>
<keyword evidence="2" id="KW-1185">Reference proteome</keyword>
<protein>
    <submittedName>
        <fullName evidence="1">Uncharacterized protein</fullName>
    </submittedName>
</protein>
<evidence type="ECO:0000313" key="2">
    <source>
        <dbReference type="Proteomes" id="UP000824120"/>
    </source>
</evidence>
<gene>
    <name evidence="1" type="ORF">H5410_006086</name>
</gene>
<name>A0A9J6A977_SOLCO</name>
<dbReference type="AlphaFoldDB" id="A0A9J6A977"/>
<dbReference type="Proteomes" id="UP000824120">
    <property type="component" value="Chromosome 2"/>
</dbReference>
<proteinExistence type="predicted"/>